<feature type="transmembrane region" description="Helical" evidence="1">
    <location>
        <begin position="21"/>
        <end position="37"/>
    </location>
</feature>
<keyword evidence="1" id="KW-1133">Transmembrane helix</keyword>
<gene>
    <name evidence="2" type="ORF">PEDI_38240</name>
</gene>
<dbReference type="Proteomes" id="UP001310022">
    <property type="component" value="Unassembled WGS sequence"/>
</dbReference>
<evidence type="ECO:0000256" key="1">
    <source>
        <dbReference type="SAM" id="Phobius"/>
    </source>
</evidence>
<comment type="caution">
    <text evidence="2">The sequence shown here is derived from an EMBL/GenBank/DDBJ whole genome shotgun (WGS) entry which is preliminary data.</text>
</comment>
<dbReference type="RefSeq" id="WP_338238459.1">
    <property type="nucleotide sequence ID" value="NZ_BQKE01000002.1"/>
</dbReference>
<sequence length="203" mass="24290">MMEIFSIFTEVLSLILRYQKTVLLFVLLVLFGLLYFLEINREYEESKVREKDIAWWNIEIGDSLFCKRQMYFDFYKKGREVLSEWDQREINYRREDSLNFIRENSIHEKYFFVNRTSFIGICIGKDSTLTKEGRLCSHRWLRILPSKELIRNASKSSGELLLASNAWQNRTRGYKIAGNLSKDFYVNFEDVMMVNNDSIFSMD</sequence>
<protein>
    <submittedName>
        <fullName evidence="2">Uncharacterized protein</fullName>
    </submittedName>
</protein>
<dbReference type="AlphaFoldDB" id="A0AAN4W2Y0"/>
<accession>A0AAN4W2Y0</accession>
<organism evidence="2 3">
    <name type="scientific">Persicobacter diffluens</name>
    <dbReference type="NCBI Taxonomy" id="981"/>
    <lineage>
        <taxon>Bacteria</taxon>
        <taxon>Pseudomonadati</taxon>
        <taxon>Bacteroidota</taxon>
        <taxon>Cytophagia</taxon>
        <taxon>Cytophagales</taxon>
        <taxon>Persicobacteraceae</taxon>
        <taxon>Persicobacter</taxon>
    </lineage>
</organism>
<name>A0AAN4W2Y0_9BACT</name>
<keyword evidence="3" id="KW-1185">Reference proteome</keyword>
<keyword evidence="1" id="KW-0812">Transmembrane</keyword>
<keyword evidence="1" id="KW-0472">Membrane</keyword>
<reference evidence="2 3" key="1">
    <citation type="submission" date="2021-12" db="EMBL/GenBank/DDBJ databases">
        <title>Genome sequencing of bacteria with rrn-lacking chromosome and rrn-plasmid.</title>
        <authorList>
            <person name="Anda M."/>
            <person name="Iwasaki W."/>
        </authorList>
    </citation>
    <scope>NUCLEOTIDE SEQUENCE [LARGE SCALE GENOMIC DNA]</scope>
    <source>
        <strain evidence="2 3">NBRC 15940</strain>
    </source>
</reference>
<evidence type="ECO:0000313" key="2">
    <source>
        <dbReference type="EMBL" id="GJM63272.1"/>
    </source>
</evidence>
<proteinExistence type="predicted"/>
<evidence type="ECO:0000313" key="3">
    <source>
        <dbReference type="Proteomes" id="UP001310022"/>
    </source>
</evidence>
<dbReference type="EMBL" id="BQKE01000002">
    <property type="protein sequence ID" value="GJM63272.1"/>
    <property type="molecule type" value="Genomic_DNA"/>
</dbReference>